<accession>A0A415G4F6</accession>
<keyword evidence="1" id="KW-0812">Transmembrane</keyword>
<evidence type="ECO:0000313" key="3">
    <source>
        <dbReference type="Proteomes" id="UP000283497"/>
    </source>
</evidence>
<gene>
    <name evidence="2" type="ORF">DW068_13530</name>
</gene>
<protein>
    <submittedName>
        <fullName evidence="2">Uncharacterized protein</fullName>
    </submittedName>
</protein>
<dbReference type="EMBL" id="QRNJ01000064">
    <property type="protein sequence ID" value="RHK35450.1"/>
    <property type="molecule type" value="Genomic_DNA"/>
</dbReference>
<feature type="transmembrane region" description="Helical" evidence="1">
    <location>
        <begin position="86"/>
        <end position="104"/>
    </location>
</feature>
<feature type="transmembrane region" description="Helical" evidence="1">
    <location>
        <begin position="136"/>
        <end position="153"/>
    </location>
</feature>
<comment type="caution">
    <text evidence="2">The sequence shown here is derived from an EMBL/GenBank/DDBJ whole genome shotgun (WGS) entry which is preliminary data.</text>
</comment>
<dbReference type="AlphaFoldDB" id="A0A415G4F6"/>
<dbReference type="Proteomes" id="UP000283497">
    <property type="component" value="Unassembled WGS sequence"/>
</dbReference>
<keyword evidence="1" id="KW-1133">Transmembrane helix</keyword>
<organism evidence="2 3">
    <name type="scientific">Anaerobutyricum hallii</name>
    <dbReference type="NCBI Taxonomy" id="39488"/>
    <lineage>
        <taxon>Bacteria</taxon>
        <taxon>Bacillati</taxon>
        <taxon>Bacillota</taxon>
        <taxon>Clostridia</taxon>
        <taxon>Lachnospirales</taxon>
        <taxon>Lachnospiraceae</taxon>
        <taxon>Anaerobutyricum</taxon>
    </lineage>
</organism>
<feature type="transmembrane region" description="Helical" evidence="1">
    <location>
        <begin position="54"/>
        <end position="74"/>
    </location>
</feature>
<feature type="transmembrane region" description="Helical" evidence="1">
    <location>
        <begin position="12"/>
        <end position="33"/>
    </location>
</feature>
<evidence type="ECO:0000256" key="1">
    <source>
        <dbReference type="SAM" id="Phobius"/>
    </source>
</evidence>
<proteinExistence type="predicted"/>
<keyword evidence="1" id="KW-0472">Membrane</keyword>
<reference evidence="2 3" key="1">
    <citation type="submission" date="2018-08" db="EMBL/GenBank/DDBJ databases">
        <title>A genome reference for cultivated species of the human gut microbiota.</title>
        <authorList>
            <person name="Zou Y."/>
            <person name="Xue W."/>
            <person name="Luo G."/>
        </authorList>
    </citation>
    <scope>NUCLEOTIDE SEQUENCE [LARGE SCALE GENOMIC DNA]</scope>
    <source>
        <strain evidence="2 3">AF45-14BH</strain>
    </source>
</reference>
<evidence type="ECO:0000313" key="2">
    <source>
        <dbReference type="EMBL" id="RHK35450.1"/>
    </source>
</evidence>
<dbReference type="RefSeq" id="WP_118315044.1">
    <property type="nucleotide sequence ID" value="NZ_QRNJ01000064.1"/>
</dbReference>
<sequence>MLLVTHINEKGYGRWILEAALMLMITVALSCIIHFKQKIECESFDNINKLYTKFFITMLMILIFSSFGILGFLIRDKVFAAKDCVILYWGFIQLLISFLIVRFIQFKSNIDRLKNLGFNIPIEKSLKEEKKSRDKTVRMIWIITIFCYLMLVLKVGFNYWIYSIGLTILVIDIFLLVMSRVEDNDDNDTENKER</sequence>
<name>A0A415G4F6_9FIRM</name>
<feature type="transmembrane region" description="Helical" evidence="1">
    <location>
        <begin position="159"/>
        <end position="177"/>
    </location>
</feature>